<accession>A0A9W4JTB8</accession>
<dbReference type="EMBL" id="CAJVPG010000426">
    <property type="protein sequence ID" value="CAG8410444.1"/>
    <property type="molecule type" value="Genomic_DNA"/>
</dbReference>
<dbReference type="AlphaFoldDB" id="A0A9W4JTB8"/>
<evidence type="ECO:0000313" key="1">
    <source>
        <dbReference type="EMBL" id="CAG8410444.1"/>
    </source>
</evidence>
<sequence>MKLLSLSSGVYSADFGPDPRDAVLVIKAFGPNRLCFACLKHNSDSRNILVYACLLLKAPIEPRFIILVIEDSCTGKDYCADVWVSIFLNYTQKDLMVRVVSISDATK</sequence>
<dbReference type="OrthoDB" id="4350602at2759"/>
<comment type="caution">
    <text evidence="1">The sequence shown here is derived from an EMBL/GenBank/DDBJ whole genome shotgun (WGS) entry which is preliminary data.</text>
</comment>
<reference evidence="1" key="1">
    <citation type="submission" date="2021-07" db="EMBL/GenBank/DDBJ databases">
        <authorList>
            <person name="Branca A.L. A."/>
        </authorList>
    </citation>
    <scope>NUCLEOTIDE SEQUENCE</scope>
</reference>
<evidence type="ECO:0000313" key="2">
    <source>
        <dbReference type="Proteomes" id="UP001152649"/>
    </source>
</evidence>
<name>A0A9W4JTB8_9EURO</name>
<keyword evidence="2" id="KW-1185">Reference proteome</keyword>
<dbReference type="Proteomes" id="UP001152649">
    <property type="component" value="Unassembled WGS sequence"/>
</dbReference>
<protein>
    <submittedName>
        <fullName evidence="1">Uncharacterized protein</fullName>
    </submittedName>
</protein>
<organism evidence="1 2">
    <name type="scientific">Penicillium salamii</name>
    <dbReference type="NCBI Taxonomy" id="1612424"/>
    <lineage>
        <taxon>Eukaryota</taxon>
        <taxon>Fungi</taxon>
        <taxon>Dikarya</taxon>
        <taxon>Ascomycota</taxon>
        <taxon>Pezizomycotina</taxon>
        <taxon>Eurotiomycetes</taxon>
        <taxon>Eurotiomycetidae</taxon>
        <taxon>Eurotiales</taxon>
        <taxon>Aspergillaceae</taxon>
        <taxon>Penicillium</taxon>
    </lineage>
</organism>
<proteinExistence type="predicted"/>
<gene>
    <name evidence="1" type="ORF">PSALAMII_LOCUS8756</name>
</gene>